<evidence type="ECO:0000313" key="9">
    <source>
        <dbReference type="Proteomes" id="UP000050277"/>
    </source>
</evidence>
<dbReference type="SUPFAM" id="SSF53056">
    <property type="entry name" value="beta-carbonic anhydrase, cab"/>
    <property type="match status" value="1"/>
</dbReference>
<organism evidence="8 9">
    <name type="scientific">Herpetosiphon geysericola</name>
    <dbReference type="NCBI Taxonomy" id="70996"/>
    <lineage>
        <taxon>Bacteria</taxon>
        <taxon>Bacillati</taxon>
        <taxon>Chloroflexota</taxon>
        <taxon>Chloroflexia</taxon>
        <taxon>Herpetosiphonales</taxon>
        <taxon>Herpetosiphonaceae</taxon>
        <taxon>Herpetosiphon</taxon>
    </lineage>
</organism>
<evidence type="ECO:0000256" key="5">
    <source>
        <dbReference type="ARBA" id="ARBA00048348"/>
    </source>
</evidence>
<name>A0A0N8GRP0_9CHLR</name>
<dbReference type="STRING" id="70996.SE18_11095"/>
<dbReference type="EMBL" id="LGKP01000019">
    <property type="protein sequence ID" value="KPL87034.1"/>
    <property type="molecule type" value="Genomic_DNA"/>
</dbReference>
<keyword evidence="9" id="KW-1185">Reference proteome</keyword>
<dbReference type="CDD" id="cd03378">
    <property type="entry name" value="beta_CA_cladeC"/>
    <property type="match status" value="1"/>
</dbReference>
<sequence>MTDFADENKDRQLLDAIRGRASMEDIANLRSPEVNTPAAAIEALKLGNERFFSGETQRTVVSVNQRRSQIISQTPFSVILGCSDSRVPPQMIFDCNLGDLFVVRVAGQIVDQATQGSIEYAISHLKCKLIVVMGHEGCGAVKAALASDEQIAKESANIRYLIDQIRPVCQRLPVIRDEKARMREAVTQHVRAQVALLRQNPVVAAYEAASTIAVIGAYYEIGSGAVDFFVTPDELAFD</sequence>
<dbReference type="PROSITE" id="PS00705">
    <property type="entry name" value="PROK_CO2_ANHYDRASE_2"/>
    <property type="match status" value="1"/>
</dbReference>
<feature type="binding site" evidence="6">
    <location>
        <position position="84"/>
    </location>
    <ligand>
        <name>Zn(2+)</name>
        <dbReference type="ChEBI" id="CHEBI:29105"/>
    </ligand>
</feature>
<dbReference type="InterPro" id="IPR036874">
    <property type="entry name" value="Carbonic_anhydrase_sf"/>
</dbReference>
<dbReference type="PANTHER" id="PTHR11002:SF79">
    <property type="entry name" value="CARBONIC ANHYDRASE 2"/>
    <property type="match status" value="1"/>
</dbReference>
<evidence type="ECO:0000256" key="7">
    <source>
        <dbReference type="RuleBase" id="RU003956"/>
    </source>
</evidence>
<dbReference type="GO" id="GO:0004089">
    <property type="term" value="F:carbonate dehydratase activity"/>
    <property type="evidence" value="ECO:0007669"/>
    <property type="project" value="UniProtKB-UniRule"/>
</dbReference>
<keyword evidence="4 7" id="KW-0456">Lyase</keyword>
<keyword evidence="6" id="KW-0479">Metal-binding</keyword>
<dbReference type="InterPro" id="IPR001765">
    <property type="entry name" value="Carbonic_anhydrase"/>
</dbReference>
<dbReference type="InterPro" id="IPR015892">
    <property type="entry name" value="Carbonic_anhydrase_CS"/>
</dbReference>
<proteinExistence type="inferred from homology"/>
<evidence type="ECO:0000256" key="1">
    <source>
        <dbReference type="ARBA" id="ARBA00006217"/>
    </source>
</evidence>
<feature type="binding site" evidence="6">
    <location>
        <position position="138"/>
    </location>
    <ligand>
        <name>Zn(2+)</name>
        <dbReference type="ChEBI" id="CHEBI:29105"/>
    </ligand>
</feature>
<comment type="caution">
    <text evidence="8">The sequence shown here is derived from an EMBL/GenBank/DDBJ whole genome shotgun (WGS) entry which is preliminary data.</text>
</comment>
<dbReference type="AlphaFoldDB" id="A0A0N8GRP0"/>
<comment type="catalytic activity">
    <reaction evidence="5 7">
        <text>hydrogencarbonate + H(+) = CO2 + H2O</text>
        <dbReference type="Rhea" id="RHEA:10748"/>
        <dbReference type="ChEBI" id="CHEBI:15377"/>
        <dbReference type="ChEBI" id="CHEBI:15378"/>
        <dbReference type="ChEBI" id="CHEBI:16526"/>
        <dbReference type="ChEBI" id="CHEBI:17544"/>
        <dbReference type="EC" id="4.2.1.1"/>
    </reaction>
</comment>
<keyword evidence="3 6" id="KW-0862">Zinc</keyword>
<dbReference type="Gene3D" id="3.40.1050.10">
    <property type="entry name" value="Carbonic anhydrase"/>
    <property type="match status" value="1"/>
</dbReference>
<dbReference type="Pfam" id="PF00484">
    <property type="entry name" value="Pro_CA"/>
    <property type="match status" value="1"/>
</dbReference>
<dbReference type="PATRIC" id="fig|70996.4.peg.2739"/>
<dbReference type="Proteomes" id="UP000050277">
    <property type="component" value="Unassembled WGS sequence"/>
</dbReference>
<evidence type="ECO:0000313" key="8">
    <source>
        <dbReference type="EMBL" id="KPL87034.1"/>
    </source>
</evidence>
<dbReference type="OrthoDB" id="9769739at2"/>
<evidence type="ECO:0000256" key="4">
    <source>
        <dbReference type="ARBA" id="ARBA00023239"/>
    </source>
</evidence>
<evidence type="ECO:0000256" key="6">
    <source>
        <dbReference type="PIRSR" id="PIRSR601765-1"/>
    </source>
</evidence>
<comment type="similarity">
    <text evidence="1 7">Belongs to the beta-class carbonic anhydrase family.</text>
</comment>
<dbReference type="EC" id="4.2.1.1" evidence="2 7"/>
<dbReference type="PROSITE" id="PS00704">
    <property type="entry name" value="PROK_CO2_ANHYDRASE_1"/>
    <property type="match status" value="1"/>
</dbReference>
<evidence type="ECO:0000256" key="2">
    <source>
        <dbReference type="ARBA" id="ARBA00012925"/>
    </source>
</evidence>
<comment type="function">
    <text evidence="7">Reversible hydration of carbon dioxide.</text>
</comment>
<dbReference type="PANTHER" id="PTHR11002">
    <property type="entry name" value="CARBONIC ANHYDRASE"/>
    <property type="match status" value="1"/>
</dbReference>
<feature type="binding site" evidence="6">
    <location>
        <position position="82"/>
    </location>
    <ligand>
        <name>Zn(2+)</name>
        <dbReference type="ChEBI" id="CHEBI:29105"/>
    </ligand>
</feature>
<dbReference type="GO" id="GO:0015976">
    <property type="term" value="P:carbon utilization"/>
    <property type="evidence" value="ECO:0007669"/>
    <property type="project" value="InterPro"/>
</dbReference>
<dbReference type="RefSeq" id="WP_054534523.1">
    <property type="nucleotide sequence ID" value="NZ_LGKP01000019.1"/>
</dbReference>
<protein>
    <recommendedName>
        <fullName evidence="2 7">Carbonic anhydrase</fullName>
        <ecNumber evidence="2 7">4.2.1.1</ecNumber>
    </recommendedName>
    <alternativeName>
        <fullName evidence="7">Carbonate dehydratase</fullName>
    </alternativeName>
</protein>
<dbReference type="GO" id="GO:0008270">
    <property type="term" value="F:zinc ion binding"/>
    <property type="evidence" value="ECO:0007669"/>
    <property type="project" value="UniProtKB-UniRule"/>
</dbReference>
<evidence type="ECO:0000256" key="3">
    <source>
        <dbReference type="ARBA" id="ARBA00022833"/>
    </source>
</evidence>
<reference evidence="8 9" key="1">
    <citation type="submission" date="2015-07" db="EMBL/GenBank/DDBJ databases">
        <title>Whole genome sequence of Herpetosiphon geysericola DSM 7119.</title>
        <authorList>
            <person name="Hemp J."/>
            <person name="Ward L.M."/>
            <person name="Pace L.A."/>
            <person name="Fischer W.W."/>
        </authorList>
    </citation>
    <scope>NUCLEOTIDE SEQUENCE [LARGE SCALE GENOMIC DNA]</scope>
    <source>
        <strain evidence="8 9">DSM 7119</strain>
    </source>
</reference>
<feature type="binding site" evidence="6">
    <location>
        <position position="135"/>
    </location>
    <ligand>
        <name>Zn(2+)</name>
        <dbReference type="ChEBI" id="CHEBI:29105"/>
    </ligand>
</feature>
<comment type="cofactor">
    <cofactor evidence="6">
        <name>Zn(2+)</name>
        <dbReference type="ChEBI" id="CHEBI:29105"/>
    </cofactor>
    <text evidence="6">Binds 1 zinc ion per subunit.</text>
</comment>
<gene>
    <name evidence="8" type="ORF">SE18_11095</name>
</gene>
<dbReference type="SMART" id="SM00947">
    <property type="entry name" value="Pro_CA"/>
    <property type="match status" value="1"/>
</dbReference>
<accession>A0A0N8GRP0</accession>